<dbReference type="InterPro" id="IPR001525">
    <property type="entry name" value="C5_MeTfrase"/>
</dbReference>
<dbReference type="InterPro" id="IPR050750">
    <property type="entry name" value="C5-MTase"/>
</dbReference>
<dbReference type="Gene3D" id="3.90.120.10">
    <property type="entry name" value="DNA Methylase, subunit A, domain 2"/>
    <property type="match status" value="1"/>
</dbReference>
<keyword evidence="5" id="KW-0680">Restriction system</keyword>
<keyword evidence="7" id="KW-0255">Endonuclease</keyword>
<dbReference type="PANTHER" id="PTHR46098">
    <property type="entry name" value="TRNA (CYTOSINE(38)-C(5))-METHYLTRANSFERASE"/>
    <property type="match status" value="1"/>
</dbReference>
<comment type="similarity">
    <text evidence="6">Belongs to the class I-like SAM-binding methyltransferase superfamily. C5-methyltransferase family.</text>
</comment>
<accession>A0ABX5C5L8</accession>
<dbReference type="RefSeq" id="WP_105093938.1">
    <property type="nucleotide sequence ID" value="NZ_PPDD01000002.1"/>
</dbReference>
<protein>
    <recommendedName>
        <fullName evidence="1">DNA (cytosine-5-)-methyltransferase</fullName>
        <ecNumber evidence="1">2.1.1.37</ecNumber>
    </recommendedName>
</protein>
<comment type="caution">
    <text evidence="7">The sequence shown here is derived from an EMBL/GenBank/DDBJ whole genome shotgun (WGS) entry which is preliminary data.</text>
</comment>
<dbReference type="EMBL" id="PPDD01000002">
    <property type="protein sequence ID" value="PQL58606.1"/>
    <property type="molecule type" value="Genomic_DNA"/>
</dbReference>
<organism evidence="7 8">
    <name type="scientific">Veillonella infantium</name>
    <dbReference type="NCBI Taxonomy" id="1911679"/>
    <lineage>
        <taxon>Bacteria</taxon>
        <taxon>Bacillati</taxon>
        <taxon>Bacillota</taxon>
        <taxon>Negativicutes</taxon>
        <taxon>Veillonellales</taxon>
        <taxon>Veillonellaceae</taxon>
        <taxon>Veillonella</taxon>
    </lineage>
</organism>
<keyword evidence="7" id="KW-0378">Hydrolase</keyword>
<evidence type="ECO:0000256" key="1">
    <source>
        <dbReference type="ARBA" id="ARBA00011975"/>
    </source>
</evidence>
<dbReference type="SUPFAM" id="SSF53335">
    <property type="entry name" value="S-adenosyl-L-methionine-dependent methyltransferases"/>
    <property type="match status" value="1"/>
</dbReference>
<evidence type="ECO:0000256" key="3">
    <source>
        <dbReference type="ARBA" id="ARBA00022679"/>
    </source>
</evidence>
<dbReference type="GO" id="GO:0004519">
    <property type="term" value="F:endonuclease activity"/>
    <property type="evidence" value="ECO:0007669"/>
    <property type="project" value="UniProtKB-KW"/>
</dbReference>
<keyword evidence="3 6" id="KW-0808">Transferase</keyword>
<dbReference type="PROSITE" id="PS00094">
    <property type="entry name" value="C5_MTASE_1"/>
    <property type="match status" value="1"/>
</dbReference>
<sequence>MNKKFSVGSICSGIEAASVAWKNLNLKFEWFSEIAKFPSALLAEKYPEICNVGDMNNIPQLLEAHDIALPDIICGGTPCQAFSLAGLRNGLDDERGNLTLKFVDIVNKNDELRIRQGLPRAAVLWENVEGVLRDKTNAFGSFIAYLAGLDDVLCVKHHKWPSAGVLRGRKRNVAWRIIDARFYGLAQQRKRLYVIATDKSINPENILFEIQKTIKNTIEKPPELRFKKNGSTFEVFREYTDCLYSAYGTKWNGNAAAYNGSLFVVQNERIRRLSPLECERLMGFPDGYTDINGARKTNRYQGLGNSWAVPVIEWIGTRLVKELKLKKESIFNNIDISNYDISLNNEYSFFSFTNEYIELDNNYFINYGTKKGECEYTYLPEIISDDAPEDIYISPVGCFGILRRKMERNIKINNRLEKVLFSIASQMTPEEIDKRSRVQKRGVLGTSHVLKHGDIMSFPDKFNCVQDSLFNSVTTKKI</sequence>
<proteinExistence type="inferred from homology"/>
<dbReference type="Pfam" id="PF00145">
    <property type="entry name" value="DNA_methylase"/>
    <property type="match status" value="2"/>
</dbReference>
<dbReference type="Gene3D" id="3.40.50.150">
    <property type="entry name" value="Vaccinia Virus protein VP39"/>
    <property type="match status" value="1"/>
</dbReference>
<evidence type="ECO:0000256" key="4">
    <source>
        <dbReference type="ARBA" id="ARBA00022691"/>
    </source>
</evidence>
<keyword evidence="4 6" id="KW-0949">S-adenosyl-L-methionine</keyword>
<keyword evidence="8" id="KW-1185">Reference proteome</keyword>
<reference evidence="7 8" key="1">
    <citation type="journal article" date="2018" name="Int. J. Syst. Evol. Microbiol.">
        <title>Veillonella infantium sp. nov., an anaerobic, Gram-stain-negative coccus isolated from tongue biofilm of a Thai child.</title>
        <authorList>
            <person name="Mashima I."/>
            <person name="Liao Y.C."/>
            <person name="Miyakawa H."/>
            <person name="Theodorea C.F."/>
            <person name="Thawboon B."/>
            <person name="Thaweboon S."/>
            <person name="Scannapieco F.A."/>
            <person name="Nakazawa F."/>
        </authorList>
    </citation>
    <scope>NUCLEOTIDE SEQUENCE [LARGE SCALE GENOMIC DNA]</scope>
    <source>
        <strain evidence="7 8">T11011-4</strain>
    </source>
</reference>
<evidence type="ECO:0000313" key="8">
    <source>
        <dbReference type="Proteomes" id="UP000238899"/>
    </source>
</evidence>
<dbReference type="PROSITE" id="PS51679">
    <property type="entry name" value="SAM_MT_C5"/>
    <property type="match status" value="1"/>
</dbReference>
<name>A0ABX5C5L8_9FIRM</name>
<evidence type="ECO:0000256" key="5">
    <source>
        <dbReference type="ARBA" id="ARBA00022747"/>
    </source>
</evidence>
<feature type="active site" evidence="6">
    <location>
        <position position="79"/>
    </location>
</feature>
<keyword evidence="2 6" id="KW-0489">Methyltransferase</keyword>
<evidence type="ECO:0000256" key="6">
    <source>
        <dbReference type="PROSITE-ProRule" id="PRU01016"/>
    </source>
</evidence>
<dbReference type="Proteomes" id="UP000238899">
    <property type="component" value="Unassembled WGS sequence"/>
</dbReference>
<keyword evidence="7" id="KW-0540">Nuclease</keyword>
<dbReference type="PANTHER" id="PTHR46098:SF1">
    <property type="entry name" value="TRNA (CYTOSINE(38)-C(5))-METHYLTRANSFERASE"/>
    <property type="match status" value="1"/>
</dbReference>
<evidence type="ECO:0000313" key="7">
    <source>
        <dbReference type="EMBL" id="PQL58606.1"/>
    </source>
</evidence>
<dbReference type="EC" id="2.1.1.37" evidence="1"/>
<evidence type="ECO:0000256" key="2">
    <source>
        <dbReference type="ARBA" id="ARBA00022603"/>
    </source>
</evidence>
<gene>
    <name evidence="7" type="ORF">VCHSUH03_02380</name>
</gene>
<dbReference type="InterPro" id="IPR018117">
    <property type="entry name" value="C5_DNA_meth_AS"/>
</dbReference>
<dbReference type="InterPro" id="IPR029063">
    <property type="entry name" value="SAM-dependent_MTases_sf"/>
</dbReference>